<comment type="domain">
    <text evidence="10">The DHHC domain is required for palmitoyltransferase activity.</text>
</comment>
<dbReference type="Proteomes" id="UP001172159">
    <property type="component" value="Unassembled WGS sequence"/>
</dbReference>
<dbReference type="Pfam" id="PF01529">
    <property type="entry name" value="DHHC"/>
    <property type="match status" value="1"/>
</dbReference>
<evidence type="ECO:0000256" key="2">
    <source>
        <dbReference type="ARBA" id="ARBA00022679"/>
    </source>
</evidence>
<feature type="transmembrane region" description="Helical" evidence="10">
    <location>
        <begin position="7"/>
        <end position="26"/>
    </location>
</feature>
<dbReference type="GO" id="GO:0019706">
    <property type="term" value="F:protein-cysteine S-palmitoyltransferase activity"/>
    <property type="evidence" value="ECO:0007669"/>
    <property type="project" value="UniProtKB-EC"/>
</dbReference>
<reference evidence="12" key="1">
    <citation type="submission" date="2023-06" db="EMBL/GenBank/DDBJ databases">
        <title>Genome-scale phylogeny and comparative genomics of the fungal order Sordariales.</title>
        <authorList>
            <consortium name="Lawrence Berkeley National Laboratory"/>
            <person name="Hensen N."/>
            <person name="Bonometti L."/>
            <person name="Westerberg I."/>
            <person name="Brannstrom I.O."/>
            <person name="Guillou S."/>
            <person name="Cros-Aarteil S."/>
            <person name="Calhoun S."/>
            <person name="Haridas S."/>
            <person name="Kuo A."/>
            <person name="Mondo S."/>
            <person name="Pangilinan J."/>
            <person name="Riley R."/>
            <person name="Labutti K."/>
            <person name="Andreopoulos B."/>
            <person name="Lipzen A."/>
            <person name="Chen C."/>
            <person name="Yanf M."/>
            <person name="Daum C."/>
            <person name="Ng V."/>
            <person name="Clum A."/>
            <person name="Steindorff A."/>
            <person name="Ohm R."/>
            <person name="Martin F."/>
            <person name="Silar P."/>
            <person name="Natvig D."/>
            <person name="Lalanne C."/>
            <person name="Gautier V."/>
            <person name="Ament-Velasquez S.L."/>
            <person name="Kruys A."/>
            <person name="Hutchinson M.I."/>
            <person name="Powell A.J."/>
            <person name="Barry K."/>
            <person name="Miller A.N."/>
            <person name="Grigoriev I.V."/>
            <person name="Debuchy R."/>
            <person name="Gladieux P."/>
            <person name="Thoren M.H."/>
            <person name="Johannesson H."/>
        </authorList>
    </citation>
    <scope>NUCLEOTIDE SEQUENCE</scope>
    <source>
        <strain evidence="12">CBS 540.89</strain>
    </source>
</reference>
<feature type="transmembrane region" description="Helical" evidence="10">
    <location>
        <begin position="80"/>
        <end position="97"/>
    </location>
</feature>
<dbReference type="EMBL" id="JAUKTV010000004">
    <property type="protein sequence ID" value="KAK0739054.1"/>
    <property type="molecule type" value="Genomic_DNA"/>
</dbReference>
<comment type="subcellular location">
    <subcellularLocation>
        <location evidence="1">Membrane</location>
        <topology evidence="1">Multi-pass membrane protein</topology>
    </subcellularLocation>
</comment>
<feature type="transmembrane region" description="Helical" evidence="10">
    <location>
        <begin position="109"/>
        <end position="127"/>
    </location>
</feature>
<dbReference type="AlphaFoldDB" id="A0AA40EF03"/>
<dbReference type="EC" id="2.3.1.225" evidence="10"/>
<gene>
    <name evidence="12" type="ORF">B0T21DRAFT_284637</name>
</gene>
<comment type="catalytic activity">
    <reaction evidence="9 10">
        <text>L-cysteinyl-[protein] + hexadecanoyl-CoA = S-hexadecanoyl-L-cysteinyl-[protein] + CoA</text>
        <dbReference type="Rhea" id="RHEA:36683"/>
        <dbReference type="Rhea" id="RHEA-COMP:10131"/>
        <dbReference type="Rhea" id="RHEA-COMP:11032"/>
        <dbReference type="ChEBI" id="CHEBI:29950"/>
        <dbReference type="ChEBI" id="CHEBI:57287"/>
        <dbReference type="ChEBI" id="CHEBI:57379"/>
        <dbReference type="ChEBI" id="CHEBI:74151"/>
        <dbReference type="EC" id="2.3.1.225"/>
    </reaction>
</comment>
<keyword evidence="7" id="KW-0449">Lipoprotein</keyword>
<dbReference type="GO" id="GO:0005783">
    <property type="term" value="C:endoplasmic reticulum"/>
    <property type="evidence" value="ECO:0007669"/>
    <property type="project" value="TreeGrafter"/>
</dbReference>
<dbReference type="InterPro" id="IPR039859">
    <property type="entry name" value="PFA4/ZDH16/20/ERF2-like"/>
</dbReference>
<keyword evidence="2 10" id="KW-0808">Transferase</keyword>
<feature type="transmembrane region" description="Helical" evidence="10">
    <location>
        <begin position="200"/>
        <end position="224"/>
    </location>
</feature>
<keyword evidence="5 10" id="KW-0472">Membrane</keyword>
<keyword evidence="13" id="KW-1185">Reference proteome</keyword>
<dbReference type="PROSITE" id="PS50216">
    <property type="entry name" value="DHHC"/>
    <property type="match status" value="1"/>
</dbReference>
<feature type="transmembrane region" description="Helical" evidence="10">
    <location>
        <begin position="268"/>
        <end position="292"/>
    </location>
</feature>
<evidence type="ECO:0000256" key="9">
    <source>
        <dbReference type="ARBA" id="ARBA00048048"/>
    </source>
</evidence>
<sequence length="431" mass="49049">MGIIATIALVVLGISFMVFVTFFGRLPALRGTPISWLHKVIWVHFPNFLKSIDRRVTGGRIAPTCTRFGNYMMYDRHPSVLIFFLLLLSIGEILYLPTAWPQLSPLTKFTGAISIILPYVFLYLAAFTDPGYITPSNHSSEMSRYPYDFTLFHPGTSCHTCHLLKPARSKHCSVCKRCIAKNDHHCIFINNCVGANNHHWFILLLLSTAVLTAYGGILGVYLMASRMKFFFPYWALLPWNANNGSGIPLRDWLVIWSWGFQNQVGMGAVTLLAGLTSPLVWGLLGYHIWLVYCGTTTNESMKWSDWSFEMREGFAFKRKMQDGSVRQKDLRIEPGWTRWPAETEQVLVRTTENGQMPAEDDQSLPGYGPWEAVWGLKDVENLYDIGFWDNLVDVMVPGYNFRDEPNGAGGRGGRGGLRKRKKRRARRIYLA</sequence>
<dbReference type="GO" id="GO:0005794">
    <property type="term" value="C:Golgi apparatus"/>
    <property type="evidence" value="ECO:0007669"/>
    <property type="project" value="TreeGrafter"/>
</dbReference>
<dbReference type="InterPro" id="IPR001594">
    <property type="entry name" value="Palmitoyltrfase_DHHC"/>
</dbReference>
<feature type="domain" description="Palmitoyltransferase DHHC" evidence="11">
    <location>
        <begin position="155"/>
        <end position="303"/>
    </location>
</feature>
<evidence type="ECO:0000256" key="4">
    <source>
        <dbReference type="ARBA" id="ARBA00022989"/>
    </source>
</evidence>
<proteinExistence type="inferred from homology"/>
<keyword evidence="4 10" id="KW-1133">Transmembrane helix</keyword>
<organism evidence="12 13">
    <name type="scientific">Apiosordaria backusii</name>
    <dbReference type="NCBI Taxonomy" id="314023"/>
    <lineage>
        <taxon>Eukaryota</taxon>
        <taxon>Fungi</taxon>
        <taxon>Dikarya</taxon>
        <taxon>Ascomycota</taxon>
        <taxon>Pezizomycotina</taxon>
        <taxon>Sordariomycetes</taxon>
        <taxon>Sordariomycetidae</taxon>
        <taxon>Sordariales</taxon>
        <taxon>Lasiosphaeriaceae</taxon>
        <taxon>Apiosordaria</taxon>
    </lineage>
</organism>
<keyword evidence="6" id="KW-0564">Palmitate</keyword>
<dbReference type="GO" id="GO:0016020">
    <property type="term" value="C:membrane"/>
    <property type="evidence" value="ECO:0007669"/>
    <property type="project" value="UniProtKB-SubCell"/>
</dbReference>
<evidence type="ECO:0000256" key="6">
    <source>
        <dbReference type="ARBA" id="ARBA00023139"/>
    </source>
</evidence>
<evidence type="ECO:0000256" key="7">
    <source>
        <dbReference type="ARBA" id="ARBA00023288"/>
    </source>
</evidence>
<evidence type="ECO:0000256" key="3">
    <source>
        <dbReference type="ARBA" id="ARBA00022692"/>
    </source>
</evidence>
<dbReference type="PANTHER" id="PTHR22883:SF288">
    <property type="entry name" value="PALMITOYLTRANSFERASE SWF1"/>
    <property type="match status" value="1"/>
</dbReference>
<evidence type="ECO:0000256" key="1">
    <source>
        <dbReference type="ARBA" id="ARBA00004141"/>
    </source>
</evidence>
<evidence type="ECO:0000256" key="5">
    <source>
        <dbReference type="ARBA" id="ARBA00023136"/>
    </source>
</evidence>
<keyword evidence="3 10" id="KW-0812">Transmembrane</keyword>
<keyword evidence="8 10" id="KW-0012">Acyltransferase</keyword>
<evidence type="ECO:0000313" key="13">
    <source>
        <dbReference type="Proteomes" id="UP001172159"/>
    </source>
</evidence>
<comment type="similarity">
    <text evidence="10">Belongs to the DHHC palmitoyltransferase family.</text>
</comment>
<dbReference type="PANTHER" id="PTHR22883">
    <property type="entry name" value="ZINC FINGER DHHC DOMAIN CONTAINING PROTEIN"/>
    <property type="match status" value="1"/>
</dbReference>
<evidence type="ECO:0000256" key="10">
    <source>
        <dbReference type="RuleBase" id="RU079119"/>
    </source>
</evidence>
<evidence type="ECO:0000256" key="8">
    <source>
        <dbReference type="ARBA" id="ARBA00023315"/>
    </source>
</evidence>
<dbReference type="GO" id="GO:0006612">
    <property type="term" value="P:protein targeting to membrane"/>
    <property type="evidence" value="ECO:0007669"/>
    <property type="project" value="TreeGrafter"/>
</dbReference>
<accession>A0AA40EF03</accession>
<name>A0AA40EF03_9PEZI</name>
<evidence type="ECO:0000313" key="12">
    <source>
        <dbReference type="EMBL" id="KAK0739054.1"/>
    </source>
</evidence>
<comment type="caution">
    <text evidence="12">The sequence shown here is derived from an EMBL/GenBank/DDBJ whole genome shotgun (WGS) entry which is preliminary data.</text>
</comment>
<protein>
    <recommendedName>
        <fullName evidence="10">Palmitoyltransferase</fullName>
        <ecNumber evidence="10">2.3.1.225</ecNumber>
    </recommendedName>
</protein>
<evidence type="ECO:0000259" key="11">
    <source>
        <dbReference type="Pfam" id="PF01529"/>
    </source>
</evidence>